<evidence type="ECO:0000313" key="2">
    <source>
        <dbReference type="EMBL" id="TWT90294.1"/>
    </source>
</evidence>
<feature type="chain" id="PRO_5023005645" description="PEP-CTERM protein-sorting domain-containing protein" evidence="1">
    <location>
        <begin position="25"/>
        <end position="495"/>
    </location>
</feature>
<dbReference type="RefSeq" id="WP_146397044.1">
    <property type="nucleotide sequence ID" value="NZ_SJPQ01000001.1"/>
</dbReference>
<protein>
    <recommendedName>
        <fullName evidence="4">PEP-CTERM protein-sorting domain-containing protein</fullName>
    </recommendedName>
</protein>
<dbReference type="Proteomes" id="UP000315440">
    <property type="component" value="Unassembled WGS sequence"/>
</dbReference>
<proteinExistence type="predicted"/>
<organism evidence="2 3">
    <name type="scientific">Pseudobythopirellula maris</name>
    <dbReference type="NCBI Taxonomy" id="2527991"/>
    <lineage>
        <taxon>Bacteria</taxon>
        <taxon>Pseudomonadati</taxon>
        <taxon>Planctomycetota</taxon>
        <taxon>Planctomycetia</taxon>
        <taxon>Pirellulales</taxon>
        <taxon>Lacipirellulaceae</taxon>
        <taxon>Pseudobythopirellula</taxon>
    </lineage>
</organism>
<evidence type="ECO:0008006" key="4">
    <source>
        <dbReference type="Google" id="ProtNLM"/>
    </source>
</evidence>
<feature type="signal peptide" evidence="1">
    <location>
        <begin position="1"/>
        <end position="24"/>
    </location>
</feature>
<name>A0A5C5ZS02_9BACT</name>
<reference evidence="2 3" key="1">
    <citation type="submission" date="2019-02" db="EMBL/GenBank/DDBJ databases">
        <title>Deep-cultivation of Planctomycetes and their phenomic and genomic characterization uncovers novel biology.</title>
        <authorList>
            <person name="Wiegand S."/>
            <person name="Jogler M."/>
            <person name="Boedeker C."/>
            <person name="Pinto D."/>
            <person name="Vollmers J."/>
            <person name="Rivas-Marin E."/>
            <person name="Kohn T."/>
            <person name="Peeters S.H."/>
            <person name="Heuer A."/>
            <person name="Rast P."/>
            <person name="Oberbeckmann S."/>
            <person name="Bunk B."/>
            <person name="Jeske O."/>
            <person name="Meyerdierks A."/>
            <person name="Storesund J.E."/>
            <person name="Kallscheuer N."/>
            <person name="Luecker S."/>
            <person name="Lage O.M."/>
            <person name="Pohl T."/>
            <person name="Merkel B.J."/>
            <person name="Hornburger P."/>
            <person name="Mueller R.-W."/>
            <person name="Bruemmer F."/>
            <person name="Labrenz M."/>
            <person name="Spormann A.M."/>
            <person name="Op Den Camp H."/>
            <person name="Overmann J."/>
            <person name="Amann R."/>
            <person name="Jetten M.S.M."/>
            <person name="Mascher T."/>
            <person name="Medema M.H."/>
            <person name="Devos D.P."/>
            <person name="Kaster A.-K."/>
            <person name="Ovreas L."/>
            <person name="Rohde M."/>
            <person name="Galperin M.Y."/>
            <person name="Jogler C."/>
        </authorList>
    </citation>
    <scope>NUCLEOTIDE SEQUENCE [LARGE SCALE GENOMIC DNA]</scope>
    <source>
        <strain evidence="2 3">Mal64</strain>
    </source>
</reference>
<evidence type="ECO:0000256" key="1">
    <source>
        <dbReference type="SAM" id="SignalP"/>
    </source>
</evidence>
<gene>
    <name evidence="2" type="ORF">Mal64_06790</name>
</gene>
<dbReference type="EMBL" id="SJPQ01000001">
    <property type="protein sequence ID" value="TWT90294.1"/>
    <property type="molecule type" value="Genomic_DNA"/>
</dbReference>
<keyword evidence="1" id="KW-0732">Signal</keyword>
<keyword evidence="3" id="KW-1185">Reference proteome</keyword>
<comment type="caution">
    <text evidence="2">The sequence shown here is derived from an EMBL/GenBank/DDBJ whole genome shotgun (WGS) entry which is preliminary data.</text>
</comment>
<dbReference type="AlphaFoldDB" id="A0A5C5ZS02"/>
<evidence type="ECO:0000313" key="3">
    <source>
        <dbReference type="Proteomes" id="UP000315440"/>
    </source>
</evidence>
<dbReference type="OrthoDB" id="227994at2"/>
<sequence precursor="true">MTHWKSTSATLLTALALVLPGAVAAAIDFESFEFNDSDFTELGDAENSTNSGNQWSTDINLLTDSFVLDDSFTVYKYSDVFAPSYLQIDNITATTGAPRYIVVEMAGWDFRGPDVSGETANPEQIRFGFLNDDTGVDGAAVTAQMQITRDIATEGIQLEGSALGGGSTSLGNVAQLETVQSQPFTMVLELDKTTDTYEVFYKNGSGPSQSLGSGQVAPSRDGNSIRFVANNNFGSDLEEFFAIDRIALTDSNPLTDLVTLEVDRDTGVVKLINTTGEELTGLESYSLTSSIGALDTEGWMPIAGNYDAAAGPGDGTVDADDPWSIDEATTSELSESLVSGDGGALGLGQEVVLSDTGGSWIKSPIEDLRAQLMFAGGVVRNATVEFVGNGGERFEVGDLNFDGEITADDWTAFIAGYEADLSAFSPAQAYQLGDLNYGGVNSFVDFTLFKEAFEAANGAGSFAQMVAGVPEPGSATILALALSAPALLRRRSRLS</sequence>
<accession>A0A5C5ZS02</accession>